<proteinExistence type="predicted"/>
<gene>
    <name evidence="9" type="primary">LOC117576994</name>
</gene>
<keyword evidence="4 6" id="KW-1133">Transmembrane helix</keyword>
<dbReference type="InterPro" id="IPR051475">
    <property type="entry name" value="Diverse_Ion_Transporter"/>
</dbReference>
<dbReference type="Proteomes" id="UP000515160">
    <property type="component" value="Chromosome 2R"/>
</dbReference>
<feature type="transmembrane region" description="Helical" evidence="6">
    <location>
        <begin position="495"/>
        <end position="515"/>
    </location>
</feature>
<evidence type="ECO:0000256" key="1">
    <source>
        <dbReference type="ARBA" id="ARBA00004141"/>
    </source>
</evidence>
<name>A0A6P8XNC7_DROAB</name>
<feature type="transmembrane region" description="Helical" evidence="6">
    <location>
        <begin position="550"/>
        <end position="574"/>
    </location>
</feature>
<organism evidence="8 9">
    <name type="scientific">Drosophila albomicans</name>
    <name type="common">Fruit fly</name>
    <dbReference type="NCBI Taxonomy" id="7291"/>
    <lineage>
        <taxon>Eukaryota</taxon>
        <taxon>Metazoa</taxon>
        <taxon>Ecdysozoa</taxon>
        <taxon>Arthropoda</taxon>
        <taxon>Hexapoda</taxon>
        <taxon>Insecta</taxon>
        <taxon>Pterygota</taxon>
        <taxon>Neoptera</taxon>
        <taxon>Endopterygota</taxon>
        <taxon>Diptera</taxon>
        <taxon>Brachycera</taxon>
        <taxon>Muscomorpha</taxon>
        <taxon>Ephydroidea</taxon>
        <taxon>Drosophilidae</taxon>
        <taxon>Drosophila</taxon>
    </lineage>
</organism>
<evidence type="ECO:0000313" key="9">
    <source>
        <dbReference type="RefSeq" id="XP_034118071.1"/>
    </source>
</evidence>
<dbReference type="PANTHER" id="PTHR43568:SF1">
    <property type="entry name" value="P PROTEIN"/>
    <property type="match status" value="1"/>
</dbReference>
<dbReference type="Pfam" id="PF03600">
    <property type="entry name" value="CitMHS"/>
    <property type="match status" value="1"/>
</dbReference>
<evidence type="ECO:0000256" key="6">
    <source>
        <dbReference type="SAM" id="Phobius"/>
    </source>
</evidence>
<keyword evidence="8" id="KW-1185">Reference proteome</keyword>
<keyword evidence="3 6" id="KW-0812">Transmembrane</keyword>
<protein>
    <submittedName>
        <fullName evidence="9">P protein-like</fullName>
    </submittedName>
</protein>
<accession>A0A6P8XNC7</accession>
<feature type="transmembrane region" description="Helical" evidence="6">
    <location>
        <begin position="594"/>
        <end position="620"/>
    </location>
</feature>
<feature type="transmembrane region" description="Helical" evidence="6">
    <location>
        <begin position="395"/>
        <end position="416"/>
    </location>
</feature>
<reference evidence="9" key="1">
    <citation type="submission" date="2025-08" db="UniProtKB">
        <authorList>
            <consortium name="RefSeq"/>
        </authorList>
    </citation>
    <scope>IDENTIFICATION</scope>
    <source>
        <strain evidence="9">15112-1751.03</strain>
        <tissue evidence="9">Whole Adult</tissue>
    </source>
</reference>
<comment type="subcellular location">
    <subcellularLocation>
        <location evidence="1">Membrane</location>
        <topology evidence="1">Multi-pass membrane protein</topology>
    </subcellularLocation>
</comment>
<feature type="transmembrane region" description="Helical" evidence="6">
    <location>
        <begin position="269"/>
        <end position="289"/>
    </location>
</feature>
<feature type="transmembrane region" description="Helical" evidence="6">
    <location>
        <begin position="216"/>
        <end position="234"/>
    </location>
</feature>
<feature type="transmembrane region" description="Helical" evidence="6">
    <location>
        <begin position="309"/>
        <end position="335"/>
    </location>
</feature>
<evidence type="ECO:0000256" key="3">
    <source>
        <dbReference type="ARBA" id="ARBA00022692"/>
    </source>
</evidence>
<evidence type="ECO:0000313" key="8">
    <source>
        <dbReference type="Proteomes" id="UP000515160"/>
    </source>
</evidence>
<dbReference type="AlphaFoldDB" id="A0A6P8XNC7"/>
<dbReference type="GeneID" id="117576994"/>
<keyword evidence="2" id="KW-0813">Transport</keyword>
<dbReference type="RefSeq" id="XP_034118071.1">
    <property type="nucleotide sequence ID" value="XM_034262180.2"/>
</dbReference>
<feature type="transmembrane region" description="Helical" evidence="6">
    <location>
        <begin position="36"/>
        <end position="59"/>
    </location>
</feature>
<dbReference type="InterPro" id="IPR004680">
    <property type="entry name" value="Cit_transptr-like_dom"/>
</dbReference>
<evidence type="ECO:0000256" key="2">
    <source>
        <dbReference type="ARBA" id="ARBA00022448"/>
    </source>
</evidence>
<keyword evidence="5 6" id="KW-0472">Membrane</keyword>
<evidence type="ECO:0000256" key="5">
    <source>
        <dbReference type="ARBA" id="ARBA00023136"/>
    </source>
</evidence>
<dbReference type="GO" id="GO:0055085">
    <property type="term" value="P:transmembrane transport"/>
    <property type="evidence" value="ECO:0007669"/>
    <property type="project" value="InterPro"/>
</dbReference>
<dbReference type="PANTHER" id="PTHR43568">
    <property type="entry name" value="P PROTEIN"/>
    <property type="match status" value="1"/>
</dbReference>
<feature type="transmembrane region" description="Helical" evidence="6">
    <location>
        <begin position="347"/>
        <end position="366"/>
    </location>
</feature>
<evidence type="ECO:0000256" key="4">
    <source>
        <dbReference type="ARBA" id="ARBA00022989"/>
    </source>
</evidence>
<evidence type="ECO:0000259" key="7">
    <source>
        <dbReference type="Pfam" id="PF03600"/>
    </source>
</evidence>
<dbReference type="OrthoDB" id="442352at2759"/>
<dbReference type="GO" id="GO:0016020">
    <property type="term" value="C:membrane"/>
    <property type="evidence" value="ECO:0007669"/>
    <property type="project" value="UniProtKB-SubCell"/>
</dbReference>
<feature type="transmembrane region" description="Helical" evidence="6">
    <location>
        <begin position="682"/>
        <end position="708"/>
    </location>
</feature>
<feature type="transmembrane region" description="Helical" evidence="6">
    <location>
        <begin position="521"/>
        <end position="538"/>
    </location>
</feature>
<feature type="domain" description="Citrate transporter-like" evidence="7">
    <location>
        <begin position="229"/>
        <end position="648"/>
    </location>
</feature>
<dbReference type="CDD" id="cd01116">
    <property type="entry name" value="P_permease"/>
    <property type="match status" value="1"/>
</dbReference>
<sequence length="711" mass="79722">MAYSARRASSIRRSIFLENDGTLTEEQLHRRELHKFIFSVVKIAILLIIWAICTVYIILTPPHKSEEIIVPVPPNEKQAIKIDEDPLGDSVSVVLKGNIDLIATMHSKYARDNPSAIEVAIELFNDKSNESSWISRVWKVYVAEADSTELNTVKKRFKLDDDLKRAFVSDLMIDKGMLIRAWSNPDTTLQLTLLSHHTEPLGMSVKIDANPFNESLSVWLGLLLLIMLYVLIGFDITDRTFAALMAATSGIGVLCILDDRPSLQEIVQWIDMETLMLLFGMMIMVSIVSETGAFDYLTVFAYQLSKGHIWRLLFYLYMFTGVLSAFLDNVTIVLLMVPVTIRLCEMLAINTLVVLICVAIFSNIGGTLTPVGDPPNVIIVSNSFIHQSGINFGNFVLHVFPGVLVAMLLGFVLIYYMTRDKLKDTGDQLLRSIAALEKQAENSKDTQYSHTIHRHIEVLRERLEMEKTQQPKSEEHFEETLKHLKEHQRIKDMPLLIKCCIALGIAVFLFLLSSIPGLKGIMLSWSAILAALLLLILANRSDVDSILERVEWSTLVFFAALFVFMESLVVMGLIDCINDITTDIIMGVDEDSQMVVSILLVLWFSALSSAFVDNIPITTLMLKLVIKLGTNKSLGLSLHPLIWSLVYGACFGGNGTLIGASANVVTCGIAKQHGYDINFRHFLYIGFPVMIFTVIIATIYLLIAHCLFTWH</sequence>